<feature type="transmembrane region" description="Helical" evidence="8">
    <location>
        <begin position="142"/>
        <end position="161"/>
    </location>
</feature>
<reference evidence="10 11" key="1">
    <citation type="journal article" date="2011" name="J. Bacteriol.">
        <title>Draft genome sequence of Caloramator australicus strain RC3T, a thermoanaerobe from the Great Artesian Basin of Australia.</title>
        <authorList>
            <person name="Ogg C.D."/>
            <person name="Patel B.K.C."/>
        </authorList>
    </citation>
    <scope>NUCLEOTIDE SEQUENCE [LARGE SCALE GENOMIC DNA]</scope>
    <source>
        <strain evidence="10 11">RC3</strain>
    </source>
</reference>
<evidence type="ECO:0000256" key="8">
    <source>
        <dbReference type="SAM" id="Phobius"/>
    </source>
</evidence>
<evidence type="ECO:0000256" key="6">
    <source>
        <dbReference type="ARBA" id="ARBA00022989"/>
    </source>
</evidence>
<comment type="subcellular location">
    <subcellularLocation>
        <location evidence="1">Cell membrane</location>
        <topology evidence="1">Multi-pass membrane protein</topology>
    </subcellularLocation>
</comment>
<keyword evidence="11" id="KW-1185">Reference proteome</keyword>
<evidence type="ECO:0000256" key="2">
    <source>
        <dbReference type="ARBA" id="ARBA00022448"/>
    </source>
</evidence>
<dbReference type="STRING" id="857293.CAAU_2562"/>
<dbReference type="GO" id="GO:0005886">
    <property type="term" value="C:plasma membrane"/>
    <property type="evidence" value="ECO:0007669"/>
    <property type="project" value="UniProtKB-SubCell"/>
</dbReference>
<dbReference type="PANTHER" id="PTHR40063:SF1">
    <property type="entry name" value="MEMBRANE PROTEIN"/>
    <property type="match status" value="1"/>
</dbReference>
<dbReference type="PANTHER" id="PTHR40063">
    <property type="entry name" value="MEMBRANE PROTEIN-RELATED"/>
    <property type="match status" value="1"/>
</dbReference>
<dbReference type="Proteomes" id="UP000007652">
    <property type="component" value="Unassembled WGS sequence"/>
</dbReference>
<dbReference type="EMBL" id="CAKP01000138">
    <property type="protein sequence ID" value="CCJ34645.1"/>
    <property type="molecule type" value="Genomic_DNA"/>
</dbReference>
<dbReference type="Pfam" id="PF13303">
    <property type="entry name" value="PTS_EIIC_2"/>
    <property type="match status" value="1"/>
</dbReference>
<dbReference type="InterPro" id="IPR003352">
    <property type="entry name" value="PTS_EIIC"/>
</dbReference>
<evidence type="ECO:0000259" key="9">
    <source>
        <dbReference type="Pfam" id="PF13303"/>
    </source>
</evidence>
<keyword evidence="2" id="KW-0813">Transport</keyword>
<evidence type="ECO:0000256" key="1">
    <source>
        <dbReference type="ARBA" id="ARBA00004651"/>
    </source>
</evidence>
<evidence type="ECO:0000256" key="4">
    <source>
        <dbReference type="ARBA" id="ARBA00022597"/>
    </source>
</evidence>
<evidence type="ECO:0000313" key="10">
    <source>
        <dbReference type="EMBL" id="CCJ34645.1"/>
    </source>
</evidence>
<sequence>MSGLAGAAVATFLIEAIFKYIFGDFLGIKLLGEVGSSSGSMGGVIAAALVSINMGANPIYAVVAAASLKGMGILPGFFDGYLIGLAGPVLEKKLPKGIDIIGGALIIAPLSRLIAQASTPLVNSTLLNIGDVIRVAAEQSPFVMGFLLGGIIKIICTSPLSSMALTAMLNLKGLAMGIAGIASFGGAFTNGVVFKRLKIGDKGNVIAVMLEPLTQADLVTKNAVVIYFSDFIGGGIAGIVAAYFKIINNAPGTASPIPGLLAPFGFNSPKKVIIALLLAAIGGLIGGFVGTTIYMFIKRVREKRLSVKKYPIDNAV</sequence>
<gene>
    <name evidence="10" type="ORF">CAAU_2562</name>
</gene>
<keyword evidence="3" id="KW-1003">Cell membrane</keyword>
<keyword evidence="7 8" id="KW-0472">Membrane</keyword>
<feature type="transmembrane region" description="Helical" evidence="8">
    <location>
        <begin position="272"/>
        <end position="297"/>
    </location>
</feature>
<comment type="caution">
    <text evidence="10">The sequence shown here is derived from an EMBL/GenBank/DDBJ whole genome shotgun (WGS) entry which is preliminary data.</text>
</comment>
<evidence type="ECO:0000256" key="3">
    <source>
        <dbReference type="ARBA" id="ARBA00022475"/>
    </source>
</evidence>
<keyword evidence="6 8" id="KW-1133">Transmembrane helix</keyword>
<proteinExistence type="predicted"/>
<feature type="transmembrane region" description="Helical" evidence="8">
    <location>
        <begin position="43"/>
        <end position="68"/>
    </location>
</feature>
<dbReference type="eggNOG" id="COG3641">
    <property type="taxonomic scope" value="Bacteria"/>
</dbReference>
<name>I7LKQ8_9CLOT</name>
<keyword evidence="4" id="KW-0762">Sugar transport</keyword>
<evidence type="ECO:0000313" key="11">
    <source>
        <dbReference type="Proteomes" id="UP000007652"/>
    </source>
</evidence>
<dbReference type="AlphaFoldDB" id="I7LKQ8"/>
<organism evidence="10 11">
    <name type="scientific">Caloramator australicus RC3</name>
    <dbReference type="NCBI Taxonomy" id="857293"/>
    <lineage>
        <taxon>Bacteria</taxon>
        <taxon>Bacillati</taxon>
        <taxon>Bacillota</taxon>
        <taxon>Clostridia</taxon>
        <taxon>Eubacteriales</taxon>
        <taxon>Clostridiaceae</taxon>
        <taxon>Caloramator</taxon>
    </lineage>
</organism>
<feature type="transmembrane region" description="Helical" evidence="8">
    <location>
        <begin position="173"/>
        <end position="194"/>
    </location>
</feature>
<protein>
    <submittedName>
        <fullName evidence="10">Perfringolysin O regulator protein PfoR</fullName>
    </submittedName>
</protein>
<feature type="transmembrane region" description="Helical" evidence="8">
    <location>
        <begin position="224"/>
        <end position="244"/>
    </location>
</feature>
<dbReference type="GO" id="GO:0009401">
    <property type="term" value="P:phosphoenolpyruvate-dependent sugar phosphotransferase system"/>
    <property type="evidence" value="ECO:0007669"/>
    <property type="project" value="InterPro"/>
</dbReference>
<feature type="domain" description="Phosphotransferase system EIIC" evidence="9">
    <location>
        <begin position="1"/>
        <end position="303"/>
    </location>
</feature>
<evidence type="ECO:0000256" key="7">
    <source>
        <dbReference type="ARBA" id="ARBA00023136"/>
    </source>
</evidence>
<accession>I7LKQ8</accession>
<evidence type="ECO:0000256" key="5">
    <source>
        <dbReference type="ARBA" id="ARBA00022692"/>
    </source>
</evidence>
<dbReference type="GO" id="GO:0008982">
    <property type="term" value="F:protein-N(PI)-phosphohistidine-sugar phosphotransferase activity"/>
    <property type="evidence" value="ECO:0007669"/>
    <property type="project" value="InterPro"/>
</dbReference>
<keyword evidence="5 8" id="KW-0812">Transmembrane</keyword>